<dbReference type="Proteomes" id="UP000250079">
    <property type="component" value="Chromosome"/>
</dbReference>
<evidence type="ECO:0008006" key="4">
    <source>
        <dbReference type="Google" id="ProtNLM"/>
    </source>
</evidence>
<organism evidence="2 3">
    <name type="scientific">Granulosicoccus antarcticus IMCC3135</name>
    <dbReference type="NCBI Taxonomy" id="1192854"/>
    <lineage>
        <taxon>Bacteria</taxon>
        <taxon>Pseudomonadati</taxon>
        <taxon>Pseudomonadota</taxon>
        <taxon>Gammaproteobacteria</taxon>
        <taxon>Chromatiales</taxon>
        <taxon>Granulosicoccaceae</taxon>
        <taxon>Granulosicoccus</taxon>
    </lineage>
</organism>
<evidence type="ECO:0000313" key="2">
    <source>
        <dbReference type="EMBL" id="ASJ73969.1"/>
    </source>
</evidence>
<sequence length="607" mass="63540">MQISANRSTVSSKLESTSPSAGQDSGDIAKSATPNVASGVVLKFLDVQARRDHSLSVESAPTDVPSSTSDVDGLVAAFADQFAATAQDPEAFHGLLREAFGDSYDQQAAEVLRQSALEGDFSWLPSIEVVDASELADQSGTQGAGTGMGAYDASNDRILLSKELLNGDAGQALDVLTEEIGHSLDARLNTSDTAGDEGAVFARLSRGDTLGASELAALRAEDDSGIIIVDGEEVAVEYGWLSDRWDDVTGVVDDVVDTVTDVVDSVTDAVSDGIEWVGDTLSDGVQWVGDTIGDGVDFIYENGVRPVLENTGALGEFIDEHVARPMVGAIGDAIDIGTNIVDSVVDTTTHVLSNGVQTFGQLLQGNFSGAWSSAVQTVTDFASDLAGATVETFAMGLHAATSVINGTLGLSGTRSLTGDEVAYLQTIYGDSLDYSEMRIQEGGIESWVGMDPHTVGSDIYLPEAYFVAEGAVDSNGTPIPEGTLTQAGLELLSHEAAHTWQFQNSGAGYLSEAIGSYIVDKDGAYDYISALDNLTPWEDMTPDQQAELAMLIGMAQADDGVGVVTLKGLKAAIDEDRGTGVPAYPVLSVEQFDYVKAIQTRLLAGDA</sequence>
<dbReference type="EMBL" id="CP018632">
    <property type="protein sequence ID" value="ASJ73969.1"/>
    <property type="molecule type" value="Genomic_DNA"/>
</dbReference>
<gene>
    <name evidence="2" type="ORF">IMCC3135_19450</name>
</gene>
<name>A0A2Z2NRU5_9GAMM</name>
<feature type="region of interest" description="Disordered" evidence="1">
    <location>
        <begin position="1"/>
        <end position="30"/>
    </location>
</feature>
<keyword evidence="3" id="KW-1185">Reference proteome</keyword>
<feature type="compositionally biased region" description="Polar residues" evidence="1">
    <location>
        <begin position="1"/>
        <end position="23"/>
    </location>
</feature>
<proteinExistence type="predicted"/>
<evidence type="ECO:0000313" key="3">
    <source>
        <dbReference type="Proteomes" id="UP000250079"/>
    </source>
</evidence>
<protein>
    <recommendedName>
        <fullName evidence="4">DUF4157 domain-containing protein</fullName>
    </recommendedName>
</protein>
<accession>A0A2Z2NRU5</accession>
<reference evidence="2 3" key="1">
    <citation type="submission" date="2016-12" db="EMBL/GenBank/DDBJ databases">
        <authorList>
            <person name="Song W.-J."/>
            <person name="Kurnit D.M."/>
        </authorList>
    </citation>
    <scope>NUCLEOTIDE SEQUENCE [LARGE SCALE GENOMIC DNA]</scope>
    <source>
        <strain evidence="2 3">IMCC3135</strain>
    </source>
</reference>
<dbReference type="KEGG" id="gai:IMCC3135_19450"/>
<dbReference type="AlphaFoldDB" id="A0A2Z2NRU5"/>
<evidence type="ECO:0000256" key="1">
    <source>
        <dbReference type="SAM" id="MobiDB-lite"/>
    </source>
</evidence>